<dbReference type="Proteomes" id="UP000528286">
    <property type="component" value="Unassembled WGS sequence"/>
</dbReference>
<dbReference type="GO" id="GO:0003700">
    <property type="term" value="F:DNA-binding transcription factor activity"/>
    <property type="evidence" value="ECO:0007669"/>
    <property type="project" value="InterPro"/>
</dbReference>
<dbReference type="InterPro" id="IPR036390">
    <property type="entry name" value="WH_DNA-bd_sf"/>
</dbReference>
<comment type="caution">
    <text evidence="2">The sequence shown here is derived from an EMBL/GenBank/DDBJ whole genome shotgun (WGS) entry which is preliminary data.</text>
</comment>
<dbReference type="SMART" id="SM00347">
    <property type="entry name" value="HTH_MARR"/>
    <property type="match status" value="1"/>
</dbReference>
<dbReference type="GO" id="GO:0003677">
    <property type="term" value="F:DNA binding"/>
    <property type="evidence" value="ECO:0007669"/>
    <property type="project" value="UniProtKB-KW"/>
</dbReference>
<dbReference type="Gene3D" id="1.10.10.10">
    <property type="entry name" value="Winged helix-like DNA-binding domain superfamily/Winged helix DNA-binding domain"/>
    <property type="match status" value="1"/>
</dbReference>
<dbReference type="InterPro" id="IPR000835">
    <property type="entry name" value="HTH_MarR-typ"/>
</dbReference>
<accession>A0A7W6NJG4</accession>
<keyword evidence="2" id="KW-0238">DNA-binding</keyword>
<dbReference type="InterPro" id="IPR039422">
    <property type="entry name" value="MarR/SlyA-like"/>
</dbReference>
<dbReference type="AlphaFoldDB" id="A0A7W6NJG4"/>
<gene>
    <name evidence="2" type="ORF">GGR23_000438</name>
</gene>
<protein>
    <submittedName>
        <fullName evidence="2">DNA-binding MarR family transcriptional regulator</fullName>
    </submittedName>
</protein>
<dbReference type="PROSITE" id="PS50995">
    <property type="entry name" value="HTH_MARR_2"/>
    <property type="match status" value="1"/>
</dbReference>
<sequence length="146" mass="16671">MNISVDFTATNVEEGIGYWLRRAQQTVLHDFSETFVPYDLRPAEFSLLMLLANHPGIKQSDAAEILGIQRANFVALVDALQQRGLAERRKPESDRRVQSLFLTRQGTDFVVETSGKWRQHESRMIARLGGIEERDQLVELLTRLAC</sequence>
<dbReference type="PANTHER" id="PTHR33164">
    <property type="entry name" value="TRANSCRIPTIONAL REGULATOR, MARR FAMILY"/>
    <property type="match status" value="1"/>
</dbReference>
<evidence type="ECO:0000313" key="2">
    <source>
        <dbReference type="EMBL" id="MBB4063277.1"/>
    </source>
</evidence>
<dbReference type="Pfam" id="PF12802">
    <property type="entry name" value="MarR_2"/>
    <property type="match status" value="1"/>
</dbReference>
<dbReference type="SUPFAM" id="SSF46785">
    <property type="entry name" value="Winged helix' DNA-binding domain"/>
    <property type="match status" value="1"/>
</dbReference>
<evidence type="ECO:0000259" key="1">
    <source>
        <dbReference type="PROSITE" id="PS50995"/>
    </source>
</evidence>
<keyword evidence="3" id="KW-1185">Reference proteome</keyword>
<proteinExistence type="predicted"/>
<dbReference type="PANTHER" id="PTHR33164:SF89">
    <property type="entry name" value="MARR FAMILY REGULATORY PROTEIN"/>
    <property type="match status" value="1"/>
</dbReference>
<organism evidence="2 3">
    <name type="scientific">Gellertiella hungarica</name>
    <dbReference type="NCBI Taxonomy" id="1572859"/>
    <lineage>
        <taxon>Bacteria</taxon>
        <taxon>Pseudomonadati</taxon>
        <taxon>Pseudomonadota</taxon>
        <taxon>Alphaproteobacteria</taxon>
        <taxon>Hyphomicrobiales</taxon>
        <taxon>Rhizobiaceae</taxon>
        <taxon>Gellertiella</taxon>
    </lineage>
</organism>
<dbReference type="GO" id="GO:0006950">
    <property type="term" value="P:response to stress"/>
    <property type="evidence" value="ECO:0007669"/>
    <property type="project" value="TreeGrafter"/>
</dbReference>
<evidence type="ECO:0000313" key="3">
    <source>
        <dbReference type="Proteomes" id="UP000528286"/>
    </source>
</evidence>
<reference evidence="2 3" key="1">
    <citation type="submission" date="2020-08" db="EMBL/GenBank/DDBJ databases">
        <title>Genomic Encyclopedia of Type Strains, Phase IV (KMG-IV): sequencing the most valuable type-strain genomes for metagenomic binning, comparative biology and taxonomic classification.</title>
        <authorList>
            <person name="Goeker M."/>
        </authorList>
    </citation>
    <scope>NUCLEOTIDE SEQUENCE [LARGE SCALE GENOMIC DNA]</scope>
    <source>
        <strain evidence="2 3">DSM 29853</strain>
    </source>
</reference>
<dbReference type="RefSeq" id="WP_183364472.1">
    <property type="nucleotide sequence ID" value="NZ_JACIEZ010000001.1"/>
</dbReference>
<name>A0A7W6NJG4_9HYPH</name>
<dbReference type="EMBL" id="JACIEZ010000001">
    <property type="protein sequence ID" value="MBB4063277.1"/>
    <property type="molecule type" value="Genomic_DNA"/>
</dbReference>
<dbReference type="InterPro" id="IPR036388">
    <property type="entry name" value="WH-like_DNA-bd_sf"/>
</dbReference>
<feature type="domain" description="HTH marR-type" evidence="1">
    <location>
        <begin position="13"/>
        <end position="146"/>
    </location>
</feature>
<dbReference type="PRINTS" id="PR00598">
    <property type="entry name" value="HTHMARR"/>
</dbReference>